<feature type="transmembrane region" description="Helical" evidence="1">
    <location>
        <begin position="156"/>
        <end position="174"/>
    </location>
</feature>
<feature type="transmembrane region" description="Helical" evidence="1">
    <location>
        <begin position="85"/>
        <end position="102"/>
    </location>
</feature>
<keyword evidence="1" id="KW-0812">Transmembrane</keyword>
<protein>
    <recommendedName>
        <fullName evidence="4">MASE1 domain-containing protein</fullName>
    </recommendedName>
</protein>
<keyword evidence="3" id="KW-1185">Reference proteome</keyword>
<accession>A0ABT6X850</accession>
<evidence type="ECO:0000313" key="3">
    <source>
        <dbReference type="Proteomes" id="UP001431902"/>
    </source>
</evidence>
<evidence type="ECO:0000256" key="1">
    <source>
        <dbReference type="SAM" id="Phobius"/>
    </source>
</evidence>
<comment type="caution">
    <text evidence="2">The sequence shown here is derived from an EMBL/GenBank/DDBJ whole genome shotgun (WGS) entry which is preliminary data.</text>
</comment>
<name>A0ABT6X850_9BURK</name>
<reference evidence="2" key="1">
    <citation type="submission" date="2023-05" db="EMBL/GenBank/DDBJ databases">
        <title>Limnohabitans sp. strain HM2-2 Genome sequencing and assembly.</title>
        <authorList>
            <person name="Jung Y."/>
        </authorList>
    </citation>
    <scope>NUCLEOTIDE SEQUENCE</scope>
    <source>
        <strain evidence="2">HM2-2</strain>
    </source>
</reference>
<feature type="transmembrane region" description="Helical" evidence="1">
    <location>
        <begin position="12"/>
        <end position="33"/>
    </location>
</feature>
<keyword evidence="1" id="KW-1133">Transmembrane helix</keyword>
<sequence>MSPLIQRTLQKTALTLISAVLFVGFFKFNDWIFHTLEHSRGVNWVFLPAGFRVILVLVLGLPGALGLMLGSWFIDWEVIDGSNPLLGLLNGVAGGLTPWVVMKYLHKHHWLSEQLQKLDPLQLLNLTLISSAASAVAHQLVWLLMDRPNINVWVDVWPMFFGNVTGALLMLYSFKFALDRLRIKT</sequence>
<feature type="transmembrane region" description="Helical" evidence="1">
    <location>
        <begin position="45"/>
        <end position="73"/>
    </location>
</feature>
<organism evidence="2 3">
    <name type="scientific">Limnohabitans lacus</name>
    <dbReference type="NCBI Taxonomy" id="3045173"/>
    <lineage>
        <taxon>Bacteria</taxon>
        <taxon>Pseudomonadati</taxon>
        <taxon>Pseudomonadota</taxon>
        <taxon>Betaproteobacteria</taxon>
        <taxon>Burkholderiales</taxon>
        <taxon>Comamonadaceae</taxon>
        <taxon>Limnohabitans</taxon>
    </lineage>
</organism>
<dbReference type="RefSeq" id="WP_283224670.1">
    <property type="nucleotide sequence ID" value="NZ_JASGBH010000007.1"/>
</dbReference>
<evidence type="ECO:0000313" key="2">
    <source>
        <dbReference type="EMBL" id="MDI9234293.1"/>
    </source>
</evidence>
<gene>
    <name evidence="2" type="ORF">QLQ16_10640</name>
</gene>
<proteinExistence type="predicted"/>
<dbReference type="Proteomes" id="UP001431902">
    <property type="component" value="Unassembled WGS sequence"/>
</dbReference>
<evidence type="ECO:0008006" key="4">
    <source>
        <dbReference type="Google" id="ProtNLM"/>
    </source>
</evidence>
<dbReference type="EMBL" id="JASGBH010000007">
    <property type="protein sequence ID" value="MDI9234293.1"/>
    <property type="molecule type" value="Genomic_DNA"/>
</dbReference>
<keyword evidence="1" id="KW-0472">Membrane</keyword>